<organism evidence="3 4">
    <name type="scientific">Maliponia aquimaris</name>
    <dbReference type="NCBI Taxonomy" id="1673631"/>
    <lineage>
        <taxon>Bacteria</taxon>
        <taxon>Pseudomonadati</taxon>
        <taxon>Pseudomonadota</taxon>
        <taxon>Alphaproteobacteria</taxon>
        <taxon>Rhodobacterales</taxon>
        <taxon>Paracoccaceae</taxon>
        <taxon>Maliponia</taxon>
    </lineage>
</organism>
<evidence type="ECO:0000259" key="2">
    <source>
        <dbReference type="Pfam" id="PF09917"/>
    </source>
</evidence>
<protein>
    <recommendedName>
        <fullName evidence="2">DUF2147 domain-containing protein</fullName>
    </recommendedName>
</protein>
<dbReference type="Proteomes" id="UP000207598">
    <property type="component" value="Unassembled WGS sequence"/>
</dbReference>
<dbReference type="PANTHER" id="PTHR36919">
    <property type="entry name" value="BLR1215 PROTEIN"/>
    <property type="match status" value="1"/>
</dbReference>
<feature type="domain" description="DUF2147" evidence="2">
    <location>
        <begin position="29"/>
        <end position="130"/>
    </location>
</feature>
<dbReference type="Gene3D" id="2.40.128.520">
    <property type="match status" value="1"/>
</dbReference>
<feature type="signal peptide" evidence="1">
    <location>
        <begin position="1"/>
        <end position="23"/>
    </location>
</feature>
<dbReference type="EMBL" id="FXYF01000016">
    <property type="protein sequence ID" value="SMX49572.1"/>
    <property type="molecule type" value="Genomic_DNA"/>
</dbReference>
<reference evidence="3 4" key="1">
    <citation type="submission" date="2017-05" db="EMBL/GenBank/DDBJ databases">
        <authorList>
            <person name="Song R."/>
            <person name="Chenine A.L."/>
            <person name="Ruprecht R.M."/>
        </authorList>
    </citation>
    <scope>NUCLEOTIDE SEQUENCE [LARGE SCALE GENOMIC DNA]</scope>
    <source>
        <strain evidence="3 4">CECT 8898</strain>
    </source>
</reference>
<dbReference type="Pfam" id="PF09917">
    <property type="entry name" value="DUF2147"/>
    <property type="match status" value="1"/>
</dbReference>
<evidence type="ECO:0000256" key="1">
    <source>
        <dbReference type="SAM" id="SignalP"/>
    </source>
</evidence>
<keyword evidence="4" id="KW-1185">Reference proteome</keyword>
<dbReference type="AlphaFoldDB" id="A0A238L5A7"/>
<dbReference type="PANTHER" id="PTHR36919:SF2">
    <property type="entry name" value="BLL6627 PROTEIN"/>
    <property type="match status" value="1"/>
</dbReference>
<keyword evidence="1" id="KW-0732">Signal</keyword>
<gene>
    <name evidence="3" type="ORF">MAA8898_04352</name>
</gene>
<evidence type="ECO:0000313" key="3">
    <source>
        <dbReference type="EMBL" id="SMX49572.1"/>
    </source>
</evidence>
<proteinExistence type="predicted"/>
<dbReference type="InterPro" id="IPR019223">
    <property type="entry name" value="DUF2147"/>
</dbReference>
<evidence type="ECO:0000313" key="4">
    <source>
        <dbReference type="Proteomes" id="UP000207598"/>
    </source>
</evidence>
<sequence length="132" mass="13570">MDNNGLMAGLAALMLALAGPAAAADPVEGIWKTEPDDGAYAHVTMAPCGPKICGVIARSFNAGGEFASPNQGKTLVIGMEPRGDGTYSGKVWRPSNGKTYIGKMTLNGNSLKLQGCVAGGLICSSQTWTRVP</sequence>
<name>A0A238L5A7_9RHOB</name>
<accession>A0A238L5A7</accession>
<feature type="chain" id="PRO_5012556960" description="DUF2147 domain-containing protein" evidence="1">
    <location>
        <begin position="24"/>
        <end position="132"/>
    </location>
</feature>